<organism evidence="2">
    <name type="scientific">uncultured Caudovirales phage</name>
    <dbReference type="NCBI Taxonomy" id="2100421"/>
    <lineage>
        <taxon>Viruses</taxon>
        <taxon>Duplodnaviria</taxon>
        <taxon>Heunggongvirae</taxon>
        <taxon>Uroviricota</taxon>
        <taxon>Caudoviricetes</taxon>
        <taxon>Peduoviridae</taxon>
        <taxon>Maltschvirus</taxon>
        <taxon>Maltschvirus maltsch</taxon>
    </lineage>
</organism>
<dbReference type="EMBL" id="LR797485">
    <property type="protein sequence ID" value="CAB4219703.1"/>
    <property type="molecule type" value="Genomic_DNA"/>
</dbReference>
<accession>A0A6J5SW18</accession>
<evidence type="ECO:0000313" key="1">
    <source>
        <dbReference type="EMBL" id="CAB4178517.1"/>
    </source>
</evidence>
<dbReference type="EMBL" id="LR796967">
    <property type="protein sequence ID" value="CAB4178517.1"/>
    <property type="molecule type" value="Genomic_DNA"/>
</dbReference>
<reference evidence="2" key="1">
    <citation type="submission" date="2020-05" db="EMBL/GenBank/DDBJ databases">
        <authorList>
            <person name="Chiriac C."/>
            <person name="Salcher M."/>
            <person name="Ghai R."/>
            <person name="Kavagutti S V."/>
        </authorList>
    </citation>
    <scope>NUCLEOTIDE SEQUENCE</scope>
</reference>
<proteinExistence type="predicted"/>
<name>A0A6J5SW18_9CAUD</name>
<evidence type="ECO:0000313" key="2">
    <source>
        <dbReference type="EMBL" id="CAB4219703.1"/>
    </source>
</evidence>
<gene>
    <name evidence="1" type="ORF">UFOVP1021_57</name>
    <name evidence="2" type="ORF">UFOVP1622_21</name>
</gene>
<protein>
    <submittedName>
        <fullName evidence="2">Uncharacterized protein</fullName>
    </submittedName>
</protein>
<sequence>MSDFLTVKTTIRGVRPLLMHSAAGADPLSDWAKARKTVSGKKNKTDSDHLELARIDWYSSFYCNEEKKPVILGTMLEACCVAGAKRTKQGQIAKASILINDNPILVHDHPAGKKATADDFWANGKYRDVRGVMISRSRIMRYRPIFAVWHCTFEAMLSDLDASTYKSILETSGRFVGIGDYRPKFGLFEVTDVKTV</sequence>